<reference evidence="2 3" key="1">
    <citation type="submission" date="2018-09" db="EMBL/GenBank/DDBJ databases">
        <authorList>
            <person name="Zhu H."/>
        </authorList>
    </citation>
    <scope>NUCLEOTIDE SEQUENCE [LARGE SCALE GENOMIC DNA]</scope>
    <source>
        <strain evidence="2 3">K2R10-39</strain>
    </source>
</reference>
<feature type="domain" description="Winged helix-turn helix" evidence="1">
    <location>
        <begin position="82"/>
        <end position="116"/>
    </location>
</feature>
<dbReference type="InterPro" id="IPR009057">
    <property type="entry name" value="Homeodomain-like_sf"/>
</dbReference>
<name>A0A418X500_9BURK</name>
<dbReference type="EMBL" id="QYUN01000002">
    <property type="protein sequence ID" value="RJG07568.1"/>
    <property type="molecule type" value="Genomic_DNA"/>
</dbReference>
<gene>
    <name evidence="2" type="ORF">D3870_17620</name>
</gene>
<protein>
    <recommendedName>
        <fullName evidence="1">Winged helix-turn helix domain-containing protein</fullName>
    </recommendedName>
</protein>
<dbReference type="Pfam" id="PF13592">
    <property type="entry name" value="HTH_33"/>
    <property type="match status" value="1"/>
</dbReference>
<sequence length="128" mass="14281">MAWHPGQAYGQDLRDRVLNASGSIAEVATRFRVSKSYVARARSRRHRLGDDTAGVQHNHVPLKLSGLEDVLAARVQAINDQTLEQLCQWLHAEHGVQVSVTTMWKTLARLGLSLKKRCSMPPSRSART</sequence>
<keyword evidence="3" id="KW-1185">Reference proteome</keyword>
<accession>A0A418X500</accession>
<evidence type="ECO:0000313" key="2">
    <source>
        <dbReference type="EMBL" id="RJG07568.1"/>
    </source>
</evidence>
<dbReference type="Proteomes" id="UP000285190">
    <property type="component" value="Unassembled WGS sequence"/>
</dbReference>
<dbReference type="SUPFAM" id="SSF46689">
    <property type="entry name" value="Homeodomain-like"/>
    <property type="match status" value="1"/>
</dbReference>
<organism evidence="2 3">
    <name type="scientific">Noviherbaspirillum cavernae</name>
    <dbReference type="NCBI Taxonomy" id="2320862"/>
    <lineage>
        <taxon>Bacteria</taxon>
        <taxon>Pseudomonadati</taxon>
        <taxon>Pseudomonadota</taxon>
        <taxon>Betaproteobacteria</taxon>
        <taxon>Burkholderiales</taxon>
        <taxon>Oxalobacteraceae</taxon>
        <taxon>Noviherbaspirillum</taxon>
    </lineage>
</organism>
<evidence type="ECO:0000259" key="1">
    <source>
        <dbReference type="Pfam" id="PF13592"/>
    </source>
</evidence>
<dbReference type="RefSeq" id="WP_119741146.1">
    <property type="nucleotide sequence ID" value="NZ_QYUN01000002.1"/>
</dbReference>
<evidence type="ECO:0000313" key="3">
    <source>
        <dbReference type="Proteomes" id="UP000285190"/>
    </source>
</evidence>
<proteinExistence type="predicted"/>
<dbReference type="OrthoDB" id="9772604at2"/>
<dbReference type="InterPro" id="IPR025959">
    <property type="entry name" value="Winged_HTH_dom"/>
</dbReference>
<comment type="caution">
    <text evidence="2">The sequence shown here is derived from an EMBL/GenBank/DDBJ whole genome shotgun (WGS) entry which is preliminary data.</text>
</comment>
<dbReference type="AlphaFoldDB" id="A0A418X500"/>